<dbReference type="GO" id="GO:0000775">
    <property type="term" value="C:chromosome, centromeric region"/>
    <property type="evidence" value="ECO:0007669"/>
    <property type="project" value="UniProtKB-SubCell"/>
</dbReference>
<feature type="compositionally biased region" description="Low complexity" evidence="10">
    <location>
        <begin position="133"/>
        <end position="154"/>
    </location>
</feature>
<dbReference type="Proteomes" id="UP000472263">
    <property type="component" value="Chromosome 18"/>
</dbReference>
<keyword evidence="5" id="KW-0132">Cell division</keyword>
<dbReference type="GO" id="GO:0051233">
    <property type="term" value="C:spindle midzone"/>
    <property type="evidence" value="ECO:0007669"/>
    <property type="project" value="TreeGrafter"/>
</dbReference>
<dbReference type="GO" id="GO:0000070">
    <property type="term" value="P:mitotic sister chromatid segregation"/>
    <property type="evidence" value="ECO:0007669"/>
    <property type="project" value="TreeGrafter"/>
</dbReference>
<dbReference type="OrthoDB" id="6360905at2759"/>
<proteinExistence type="inferred from homology"/>
<dbReference type="AlphaFoldDB" id="A0A667Z038"/>
<reference evidence="12" key="3">
    <citation type="submission" date="2025-09" db="UniProtKB">
        <authorList>
            <consortium name="Ensembl"/>
        </authorList>
    </citation>
    <scope>IDENTIFICATION</scope>
</reference>
<reference evidence="12" key="1">
    <citation type="submission" date="2019-06" db="EMBL/GenBank/DDBJ databases">
        <authorList>
            <consortium name="Wellcome Sanger Institute Data Sharing"/>
        </authorList>
    </citation>
    <scope>NUCLEOTIDE SEQUENCE [LARGE SCALE GENOMIC DNA]</scope>
</reference>
<dbReference type="Pfam" id="PF10444">
    <property type="entry name" value="Nbl1_Borealin_N"/>
    <property type="match status" value="1"/>
</dbReference>
<organism evidence="12 13">
    <name type="scientific">Myripristis murdjan</name>
    <name type="common">pinecone soldierfish</name>
    <dbReference type="NCBI Taxonomy" id="586833"/>
    <lineage>
        <taxon>Eukaryota</taxon>
        <taxon>Metazoa</taxon>
        <taxon>Chordata</taxon>
        <taxon>Craniata</taxon>
        <taxon>Vertebrata</taxon>
        <taxon>Euteleostomi</taxon>
        <taxon>Actinopterygii</taxon>
        <taxon>Neopterygii</taxon>
        <taxon>Teleostei</taxon>
        <taxon>Neoteleostei</taxon>
        <taxon>Acanthomorphata</taxon>
        <taxon>Holocentriformes</taxon>
        <taxon>Holocentridae</taxon>
        <taxon>Myripristis</taxon>
    </lineage>
</organism>
<evidence type="ECO:0000256" key="3">
    <source>
        <dbReference type="ARBA" id="ARBA00009914"/>
    </source>
</evidence>
<evidence type="ECO:0000256" key="1">
    <source>
        <dbReference type="ARBA" id="ARBA00004123"/>
    </source>
</evidence>
<dbReference type="GO" id="GO:0005634">
    <property type="term" value="C:nucleus"/>
    <property type="evidence" value="ECO:0007669"/>
    <property type="project" value="UniProtKB-SubCell"/>
</dbReference>
<keyword evidence="6" id="KW-0498">Mitosis</keyword>
<feature type="compositionally biased region" description="Basic residues" evidence="10">
    <location>
        <begin position="101"/>
        <end position="110"/>
    </location>
</feature>
<evidence type="ECO:0000256" key="7">
    <source>
        <dbReference type="ARBA" id="ARBA00023242"/>
    </source>
</evidence>
<evidence type="ECO:0000313" key="12">
    <source>
        <dbReference type="Ensembl" id="ENSMMDP00005033472.1"/>
    </source>
</evidence>
<evidence type="ECO:0000256" key="6">
    <source>
        <dbReference type="ARBA" id="ARBA00022776"/>
    </source>
</evidence>
<dbReference type="GO" id="GO:0051301">
    <property type="term" value="P:cell division"/>
    <property type="evidence" value="ECO:0007669"/>
    <property type="project" value="UniProtKB-KW"/>
</dbReference>
<feature type="domain" description="Borealin N-terminal" evidence="11">
    <location>
        <begin position="28"/>
        <end position="81"/>
    </location>
</feature>
<dbReference type="GO" id="GO:0032133">
    <property type="term" value="C:chromosome passenger complex"/>
    <property type="evidence" value="ECO:0007669"/>
    <property type="project" value="TreeGrafter"/>
</dbReference>
<evidence type="ECO:0000259" key="11">
    <source>
        <dbReference type="Pfam" id="PF10444"/>
    </source>
</evidence>
<keyword evidence="9" id="KW-0137">Centromere</keyword>
<comment type="subcellular location">
    <subcellularLocation>
        <location evidence="2">Chromosome</location>
        <location evidence="2">Centromere</location>
    </subcellularLocation>
    <subcellularLocation>
        <location evidence="1">Nucleus</location>
    </subcellularLocation>
</comment>
<evidence type="ECO:0000256" key="2">
    <source>
        <dbReference type="ARBA" id="ARBA00004584"/>
    </source>
</evidence>
<evidence type="ECO:0000256" key="9">
    <source>
        <dbReference type="ARBA" id="ARBA00023328"/>
    </source>
</evidence>
<reference evidence="12" key="2">
    <citation type="submission" date="2025-08" db="UniProtKB">
        <authorList>
            <consortium name="Ensembl"/>
        </authorList>
    </citation>
    <scope>IDENTIFICATION</scope>
</reference>
<keyword evidence="13" id="KW-1185">Reference proteome</keyword>
<accession>A0A667Z038</accession>
<dbReference type="Gene3D" id="6.10.250.1900">
    <property type="match status" value="1"/>
</dbReference>
<dbReference type="PANTHER" id="PTHR16040">
    <property type="entry name" value="AUSTRALIN, ISOFORM A-RELATED"/>
    <property type="match status" value="1"/>
</dbReference>
<name>A0A667Z038_9TELE</name>
<evidence type="ECO:0000256" key="4">
    <source>
        <dbReference type="ARBA" id="ARBA00022454"/>
    </source>
</evidence>
<sequence length="241" mass="26710">MPSRRTKNTGLSSSAQEQLSKELRQSRLALFIQQFEKEAQEHMNEMERKMDNMLATVERVFKVELMKMPPSLLNARIGDLITEDELSSVALKDESLEMHQPLKRAPSKKVKLSEPSKMSKGGRGGKRTRTLPSSNSTGSLRSSSTTVKRTVSRLAKTSDQTVLTKPKLRSVSSAGDVSCLMAGCAPHITITTSQGQTVCFSEETKDTINLDLLDDVAWCQIQNLTRLINYLSHKAKGPTDV</sequence>
<keyword evidence="4" id="KW-0158">Chromosome</keyword>
<dbReference type="GeneTree" id="ENSGT00390000005970"/>
<keyword evidence="8" id="KW-0131">Cell cycle</keyword>
<dbReference type="InterPro" id="IPR018867">
    <property type="entry name" value="Cell_div_borealin"/>
</dbReference>
<keyword evidence="7" id="KW-0539">Nucleus</keyword>
<comment type="similarity">
    <text evidence="3">Belongs to the borealin family.</text>
</comment>
<evidence type="ECO:0000313" key="13">
    <source>
        <dbReference type="Proteomes" id="UP000472263"/>
    </source>
</evidence>
<feature type="region of interest" description="Disordered" evidence="10">
    <location>
        <begin position="97"/>
        <end position="159"/>
    </location>
</feature>
<dbReference type="InParanoid" id="A0A667Z038"/>
<evidence type="ECO:0000256" key="5">
    <source>
        <dbReference type="ARBA" id="ARBA00022618"/>
    </source>
</evidence>
<gene>
    <name evidence="12" type="primary">cdca9</name>
</gene>
<protein>
    <submittedName>
        <fullName evidence="12">Borealin-2-like</fullName>
    </submittedName>
</protein>
<evidence type="ECO:0000256" key="8">
    <source>
        <dbReference type="ARBA" id="ARBA00023306"/>
    </source>
</evidence>
<dbReference type="PANTHER" id="PTHR16040:SF10">
    <property type="entry name" value="BOREALIN-2"/>
    <property type="match status" value="1"/>
</dbReference>
<dbReference type="Ensembl" id="ENSMMDT00005034213.1">
    <property type="protein sequence ID" value="ENSMMDP00005033472.1"/>
    <property type="gene ID" value="ENSMMDG00005015755.1"/>
</dbReference>
<evidence type="ECO:0000256" key="10">
    <source>
        <dbReference type="SAM" id="MobiDB-lite"/>
    </source>
</evidence>
<dbReference type="InterPro" id="IPR018851">
    <property type="entry name" value="Borealin_N"/>
</dbReference>